<evidence type="ECO:0000313" key="7">
    <source>
        <dbReference type="Proteomes" id="UP001344447"/>
    </source>
</evidence>
<dbReference type="InterPro" id="IPR011899">
    <property type="entry name" value="Glutaredoxin_euk/vir"/>
</dbReference>
<dbReference type="GO" id="GO:0015038">
    <property type="term" value="F:glutathione disulfide oxidoreductase activity"/>
    <property type="evidence" value="ECO:0007669"/>
    <property type="project" value="TreeGrafter"/>
</dbReference>
<protein>
    <recommendedName>
        <fullName evidence="5">Glutaredoxin domain-containing protein</fullName>
    </recommendedName>
</protein>
<evidence type="ECO:0000256" key="1">
    <source>
        <dbReference type="ARBA" id="ARBA00022448"/>
    </source>
</evidence>
<gene>
    <name evidence="6" type="ORF">RB653_009175</name>
</gene>
<dbReference type="FunFam" id="3.40.30.10:FF:000093">
    <property type="entry name" value="Glutaredoxin 2"/>
    <property type="match status" value="1"/>
</dbReference>
<dbReference type="PANTHER" id="PTHR45694">
    <property type="entry name" value="GLUTAREDOXIN 2"/>
    <property type="match status" value="1"/>
</dbReference>
<keyword evidence="1" id="KW-0813">Transport</keyword>
<reference evidence="6 7" key="1">
    <citation type="submission" date="2023-11" db="EMBL/GenBank/DDBJ databases">
        <title>Dfirmibasis_genome.</title>
        <authorList>
            <person name="Edelbroek B."/>
            <person name="Kjellin J."/>
            <person name="Jerlstrom-Hultqvist J."/>
            <person name="Soderbom F."/>
        </authorList>
    </citation>
    <scope>NUCLEOTIDE SEQUENCE [LARGE SCALE GENOMIC DNA]</scope>
    <source>
        <strain evidence="6 7">TNS-C-14</strain>
    </source>
</reference>
<dbReference type="GO" id="GO:0034599">
    <property type="term" value="P:cellular response to oxidative stress"/>
    <property type="evidence" value="ECO:0007669"/>
    <property type="project" value="TreeGrafter"/>
</dbReference>
<dbReference type="EMBL" id="JAVFKY010000003">
    <property type="protein sequence ID" value="KAK5579492.1"/>
    <property type="molecule type" value="Genomic_DNA"/>
</dbReference>
<dbReference type="Gene3D" id="3.40.30.10">
    <property type="entry name" value="Glutaredoxin"/>
    <property type="match status" value="1"/>
</dbReference>
<dbReference type="GO" id="GO:0005737">
    <property type="term" value="C:cytoplasm"/>
    <property type="evidence" value="ECO:0007669"/>
    <property type="project" value="TreeGrafter"/>
</dbReference>
<dbReference type="InterPro" id="IPR014025">
    <property type="entry name" value="Glutaredoxin_subgr"/>
</dbReference>
<dbReference type="AlphaFoldDB" id="A0AAN7U0J6"/>
<comment type="caution">
    <text evidence="6">The sequence shown here is derived from an EMBL/GenBank/DDBJ whole genome shotgun (WGS) entry which is preliminary data.</text>
</comment>
<dbReference type="NCBIfam" id="TIGR02180">
    <property type="entry name" value="GRX_euk"/>
    <property type="match status" value="1"/>
</dbReference>
<dbReference type="InterPro" id="IPR011767">
    <property type="entry name" value="GLR_AS"/>
</dbReference>
<accession>A0AAN7U0J6</accession>
<evidence type="ECO:0000256" key="2">
    <source>
        <dbReference type="ARBA" id="ARBA00022982"/>
    </source>
</evidence>
<evidence type="ECO:0000313" key="6">
    <source>
        <dbReference type="EMBL" id="KAK5579492.1"/>
    </source>
</evidence>
<dbReference type="PROSITE" id="PS51354">
    <property type="entry name" value="GLUTAREDOXIN_2"/>
    <property type="match status" value="1"/>
</dbReference>
<keyword evidence="3" id="KW-1015">Disulfide bond</keyword>
<evidence type="ECO:0000256" key="4">
    <source>
        <dbReference type="ARBA" id="ARBA00023284"/>
    </source>
</evidence>
<organism evidence="6 7">
    <name type="scientific">Dictyostelium firmibasis</name>
    <dbReference type="NCBI Taxonomy" id="79012"/>
    <lineage>
        <taxon>Eukaryota</taxon>
        <taxon>Amoebozoa</taxon>
        <taxon>Evosea</taxon>
        <taxon>Eumycetozoa</taxon>
        <taxon>Dictyostelia</taxon>
        <taxon>Dictyosteliales</taxon>
        <taxon>Dictyosteliaceae</taxon>
        <taxon>Dictyostelium</taxon>
    </lineage>
</organism>
<dbReference type="InterPro" id="IPR002109">
    <property type="entry name" value="Glutaredoxin"/>
</dbReference>
<dbReference type="SUPFAM" id="SSF52833">
    <property type="entry name" value="Thioredoxin-like"/>
    <property type="match status" value="1"/>
</dbReference>
<dbReference type="Pfam" id="PF00462">
    <property type="entry name" value="Glutaredoxin"/>
    <property type="match status" value="1"/>
</dbReference>
<keyword evidence="4" id="KW-0676">Redox-active center</keyword>
<sequence length="100" mass="10944">MDKVQRLIKAHKLIIFSKTSCPYCVSVKELFKKLKVVPFVVELDKESDGPELQAAAGEISGVRTVPQVFINEKFIGGCDATTKLNSQGKLVPLLQEAGLL</sequence>
<proteinExistence type="predicted"/>
<dbReference type="PANTHER" id="PTHR45694:SF18">
    <property type="entry name" value="GLUTAREDOXIN-1-RELATED"/>
    <property type="match status" value="1"/>
</dbReference>
<dbReference type="PRINTS" id="PR00160">
    <property type="entry name" value="GLUTAREDOXIN"/>
</dbReference>
<keyword evidence="2" id="KW-0249">Electron transport</keyword>
<keyword evidence="7" id="KW-1185">Reference proteome</keyword>
<dbReference type="CDD" id="cd03419">
    <property type="entry name" value="GRX_GRXh_1_2_like"/>
    <property type="match status" value="1"/>
</dbReference>
<dbReference type="PROSITE" id="PS00195">
    <property type="entry name" value="GLUTAREDOXIN_1"/>
    <property type="match status" value="1"/>
</dbReference>
<evidence type="ECO:0000256" key="3">
    <source>
        <dbReference type="ARBA" id="ARBA00023157"/>
    </source>
</evidence>
<feature type="domain" description="Glutaredoxin" evidence="5">
    <location>
        <begin position="14"/>
        <end position="75"/>
    </location>
</feature>
<dbReference type="Proteomes" id="UP001344447">
    <property type="component" value="Unassembled WGS sequence"/>
</dbReference>
<evidence type="ECO:0000259" key="5">
    <source>
        <dbReference type="Pfam" id="PF00462"/>
    </source>
</evidence>
<name>A0AAN7U0J6_9MYCE</name>
<dbReference type="InterPro" id="IPR036249">
    <property type="entry name" value="Thioredoxin-like_sf"/>
</dbReference>